<organism evidence="1">
    <name type="scientific">marine metagenome</name>
    <dbReference type="NCBI Taxonomy" id="408172"/>
    <lineage>
        <taxon>unclassified sequences</taxon>
        <taxon>metagenomes</taxon>
        <taxon>ecological metagenomes</taxon>
    </lineage>
</organism>
<proteinExistence type="predicted"/>
<protein>
    <submittedName>
        <fullName evidence="1">Uncharacterized protein</fullName>
    </submittedName>
</protein>
<gene>
    <name evidence="1" type="ORF">METZ01_LOCUS93728</name>
</gene>
<evidence type="ECO:0000313" key="1">
    <source>
        <dbReference type="EMBL" id="SVA40874.1"/>
    </source>
</evidence>
<reference evidence="1" key="1">
    <citation type="submission" date="2018-05" db="EMBL/GenBank/DDBJ databases">
        <authorList>
            <person name="Lanie J.A."/>
            <person name="Ng W.-L."/>
            <person name="Kazmierczak K.M."/>
            <person name="Andrzejewski T.M."/>
            <person name="Davidsen T.M."/>
            <person name="Wayne K.J."/>
            <person name="Tettelin H."/>
            <person name="Glass J.I."/>
            <person name="Rusch D."/>
            <person name="Podicherti R."/>
            <person name="Tsui H.-C.T."/>
            <person name="Winkler M.E."/>
        </authorList>
    </citation>
    <scope>NUCLEOTIDE SEQUENCE</scope>
</reference>
<accession>A0A381VKX0</accession>
<name>A0A381VKX0_9ZZZZ</name>
<dbReference type="EMBL" id="UINC01009099">
    <property type="protein sequence ID" value="SVA40874.1"/>
    <property type="molecule type" value="Genomic_DNA"/>
</dbReference>
<dbReference type="AlphaFoldDB" id="A0A381VKX0"/>
<sequence>MTPTLLSFTSENPTVVDIALSPSIITFCSGV</sequence>